<dbReference type="SUPFAM" id="SSF160964">
    <property type="entry name" value="MalF N-terminal region-like"/>
    <property type="match status" value="1"/>
</dbReference>
<feature type="transmembrane region" description="Helical" evidence="7">
    <location>
        <begin position="167"/>
        <end position="185"/>
    </location>
</feature>
<dbReference type="RefSeq" id="WP_090071606.1">
    <property type="nucleotide sequence ID" value="NZ_FOFT01000017.1"/>
</dbReference>
<feature type="transmembrane region" description="Helical" evidence="7">
    <location>
        <begin position="191"/>
        <end position="215"/>
    </location>
</feature>
<dbReference type="CDD" id="cd06261">
    <property type="entry name" value="TM_PBP2"/>
    <property type="match status" value="1"/>
</dbReference>
<keyword evidence="10" id="KW-1185">Reference proteome</keyword>
<feature type="transmembrane region" description="Helical" evidence="7">
    <location>
        <begin position="100"/>
        <end position="121"/>
    </location>
</feature>
<evidence type="ECO:0000256" key="4">
    <source>
        <dbReference type="ARBA" id="ARBA00022692"/>
    </source>
</evidence>
<evidence type="ECO:0000256" key="2">
    <source>
        <dbReference type="ARBA" id="ARBA00022448"/>
    </source>
</evidence>
<dbReference type="Proteomes" id="UP000199028">
    <property type="component" value="Unassembled WGS sequence"/>
</dbReference>
<proteinExistence type="inferred from homology"/>
<dbReference type="AlphaFoldDB" id="A0A1H9XSA1"/>
<evidence type="ECO:0000313" key="9">
    <source>
        <dbReference type="EMBL" id="SES49032.1"/>
    </source>
</evidence>
<feature type="transmembrane region" description="Helical" evidence="7">
    <location>
        <begin position="236"/>
        <end position="260"/>
    </location>
</feature>
<keyword evidence="5 7" id="KW-1133">Transmembrane helix</keyword>
<feature type="transmembrane region" description="Helical" evidence="7">
    <location>
        <begin position="45"/>
        <end position="62"/>
    </location>
</feature>
<sequence length="326" mass="35482">MIKILNAVLAIAGGVAGAMVFYYVLNRLVQLLPGKWEQRVKPWVFAGPALLFIGLFLIYPALRTILVSFANARTTAYVGFDNYIDLLSSGEFRAALGNTLLWIVVVPAVVIVFGLAVAVLADRLGSRGEKTVKTLIFMPMAISMVGAGTIWGFIYTFRPEGRPQIGVLNAIVTGLGGSPVSWLQIDTGKLNSVLLMIILVWIQTGFAMVLLSAAIKGVPEETIEAARIDGATEVQTFLRIVVPQIWPTVVTVFVTVLITVLKIFDIVYVTTGGNFGTDIIANAFFRELFTNGNNGRAGAIVVMLMIAIVPVMVYQVRHFRMQEARS</sequence>
<feature type="transmembrane region" description="Helical" evidence="7">
    <location>
        <begin position="266"/>
        <end position="285"/>
    </location>
</feature>
<dbReference type="SUPFAM" id="SSF161098">
    <property type="entry name" value="MetI-like"/>
    <property type="match status" value="1"/>
</dbReference>
<dbReference type="PROSITE" id="PS50928">
    <property type="entry name" value="ABC_TM1"/>
    <property type="match status" value="1"/>
</dbReference>
<dbReference type="InterPro" id="IPR000515">
    <property type="entry name" value="MetI-like"/>
</dbReference>
<keyword evidence="3" id="KW-1003">Cell membrane</keyword>
<dbReference type="PANTHER" id="PTHR30193:SF18">
    <property type="entry name" value="OSMOPROTECTIVE COMPOUNDS UPTAKE PERMEASE PROTEIN GGTC"/>
    <property type="match status" value="1"/>
</dbReference>
<evidence type="ECO:0000256" key="3">
    <source>
        <dbReference type="ARBA" id="ARBA00022475"/>
    </source>
</evidence>
<evidence type="ECO:0000256" key="7">
    <source>
        <dbReference type="RuleBase" id="RU363032"/>
    </source>
</evidence>
<name>A0A1H9XSA1_9PSEU</name>
<comment type="similarity">
    <text evidence="7">Belongs to the binding-protein-dependent transport system permease family.</text>
</comment>
<evidence type="ECO:0000256" key="6">
    <source>
        <dbReference type="ARBA" id="ARBA00023136"/>
    </source>
</evidence>
<dbReference type="GO" id="GO:0005886">
    <property type="term" value="C:plasma membrane"/>
    <property type="evidence" value="ECO:0007669"/>
    <property type="project" value="UniProtKB-SubCell"/>
</dbReference>
<dbReference type="PANTHER" id="PTHR30193">
    <property type="entry name" value="ABC TRANSPORTER PERMEASE PROTEIN"/>
    <property type="match status" value="1"/>
</dbReference>
<gene>
    <name evidence="9" type="ORF">SAMN05216195_11746</name>
</gene>
<reference evidence="10" key="1">
    <citation type="submission" date="2016-10" db="EMBL/GenBank/DDBJ databases">
        <authorList>
            <person name="Varghese N."/>
            <person name="Submissions S."/>
        </authorList>
    </citation>
    <scope>NUCLEOTIDE SEQUENCE [LARGE SCALE GENOMIC DNA]</scope>
    <source>
        <strain evidence="10">CGMCC 4.578</strain>
    </source>
</reference>
<keyword evidence="4 7" id="KW-0812">Transmembrane</keyword>
<keyword evidence="2 7" id="KW-0813">Transport</keyword>
<evidence type="ECO:0000256" key="5">
    <source>
        <dbReference type="ARBA" id="ARBA00022989"/>
    </source>
</evidence>
<dbReference type="InterPro" id="IPR035906">
    <property type="entry name" value="MetI-like_sf"/>
</dbReference>
<evidence type="ECO:0000256" key="1">
    <source>
        <dbReference type="ARBA" id="ARBA00004651"/>
    </source>
</evidence>
<accession>A0A1H9XSA1</accession>
<feature type="domain" description="ABC transmembrane type-1" evidence="8">
    <location>
        <begin position="96"/>
        <end position="313"/>
    </location>
</feature>
<feature type="transmembrane region" description="Helical" evidence="7">
    <location>
        <begin position="7"/>
        <end position="25"/>
    </location>
</feature>
<protein>
    <submittedName>
        <fullName evidence="9">Alpha-glucoside transport system permease protein</fullName>
    </submittedName>
</protein>
<dbReference type="InterPro" id="IPR051393">
    <property type="entry name" value="ABC_transporter_permease"/>
</dbReference>
<feature type="transmembrane region" description="Helical" evidence="7">
    <location>
        <begin position="297"/>
        <end position="316"/>
    </location>
</feature>
<keyword evidence="6 7" id="KW-0472">Membrane</keyword>
<dbReference type="OrthoDB" id="9782326at2"/>
<organism evidence="9 10">
    <name type="scientific">Lentzea flaviverrucosa</name>
    <dbReference type="NCBI Taxonomy" id="200379"/>
    <lineage>
        <taxon>Bacteria</taxon>
        <taxon>Bacillati</taxon>
        <taxon>Actinomycetota</taxon>
        <taxon>Actinomycetes</taxon>
        <taxon>Pseudonocardiales</taxon>
        <taxon>Pseudonocardiaceae</taxon>
        <taxon>Lentzea</taxon>
    </lineage>
</organism>
<dbReference type="Pfam" id="PF00528">
    <property type="entry name" value="BPD_transp_1"/>
    <property type="match status" value="1"/>
</dbReference>
<dbReference type="EMBL" id="FOFT01000017">
    <property type="protein sequence ID" value="SES49032.1"/>
    <property type="molecule type" value="Genomic_DNA"/>
</dbReference>
<dbReference type="GO" id="GO:0055085">
    <property type="term" value="P:transmembrane transport"/>
    <property type="evidence" value="ECO:0007669"/>
    <property type="project" value="InterPro"/>
</dbReference>
<dbReference type="Gene3D" id="1.10.3720.10">
    <property type="entry name" value="MetI-like"/>
    <property type="match status" value="1"/>
</dbReference>
<evidence type="ECO:0000313" key="10">
    <source>
        <dbReference type="Proteomes" id="UP000199028"/>
    </source>
</evidence>
<comment type="subcellular location">
    <subcellularLocation>
        <location evidence="1 7">Cell membrane</location>
        <topology evidence="1 7">Multi-pass membrane protein</topology>
    </subcellularLocation>
</comment>
<feature type="transmembrane region" description="Helical" evidence="7">
    <location>
        <begin position="136"/>
        <end position="155"/>
    </location>
</feature>
<evidence type="ECO:0000259" key="8">
    <source>
        <dbReference type="PROSITE" id="PS50928"/>
    </source>
</evidence>